<organism evidence="7 8">
    <name type="scientific">Pisolithus microcarpus 441</name>
    <dbReference type="NCBI Taxonomy" id="765257"/>
    <lineage>
        <taxon>Eukaryota</taxon>
        <taxon>Fungi</taxon>
        <taxon>Dikarya</taxon>
        <taxon>Basidiomycota</taxon>
        <taxon>Agaricomycotina</taxon>
        <taxon>Agaricomycetes</taxon>
        <taxon>Agaricomycetidae</taxon>
        <taxon>Boletales</taxon>
        <taxon>Sclerodermatineae</taxon>
        <taxon>Pisolithaceae</taxon>
        <taxon>Pisolithus</taxon>
    </lineage>
</organism>
<evidence type="ECO:0000256" key="5">
    <source>
        <dbReference type="PIRSR" id="PIRSR017617-1"/>
    </source>
</evidence>
<dbReference type="PANTHER" id="PTHR48097:SF9">
    <property type="entry name" value="L-THREONINE ALDOLASE"/>
    <property type="match status" value="1"/>
</dbReference>
<dbReference type="HOGENOM" id="CLU_029381_1_1_1"/>
<keyword evidence="8" id="KW-1185">Reference proteome</keyword>
<dbReference type="NCBIfam" id="NF041359">
    <property type="entry name" value="GntG_guanitoxin"/>
    <property type="match status" value="1"/>
</dbReference>
<evidence type="ECO:0000313" key="7">
    <source>
        <dbReference type="EMBL" id="KIK26531.1"/>
    </source>
</evidence>
<feature type="domain" description="Aromatic amino acid beta-eliminating lyase/threonine aldolase" evidence="6">
    <location>
        <begin position="41"/>
        <end position="318"/>
    </location>
</feature>
<comment type="similarity">
    <text evidence="2">Belongs to the threonine aldolase family.</text>
</comment>
<dbReference type="PANTHER" id="PTHR48097">
    <property type="entry name" value="L-THREONINE ALDOLASE-RELATED"/>
    <property type="match status" value="1"/>
</dbReference>
<feature type="modified residue" description="N6-(pyridoxal phosphate)lysine" evidence="5">
    <location>
        <position position="235"/>
    </location>
</feature>
<dbReference type="GO" id="GO:0008732">
    <property type="term" value="F:L-allo-threonine aldolase activity"/>
    <property type="evidence" value="ECO:0007669"/>
    <property type="project" value="TreeGrafter"/>
</dbReference>
<comment type="cofactor">
    <cofactor evidence="1">
        <name>pyridoxal 5'-phosphate</name>
        <dbReference type="ChEBI" id="CHEBI:597326"/>
    </cofactor>
</comment>
<evidence type="ECO:0000256" key="3">
    <source>
        <dbReference type="ARBA" id="ARBA00022898"/>
    </source>
</evidence>
<dbReference type="PIRSF" id="PIRSF017617">
    <property type="entry name" value="Thr_aldolase"/>
    <property type="match status" value="1"/>
</dbReference>
<dbReference type="OrthoDB" id="10261951at2759"/>
<proteinExistence type="inferred from homology"/>
<dbReference type="EMBL" id="KN833701">
    <property type="protein sequence ID" value="KIK26531.1"/>
    <property type="molecule type" value="Genomic_DNA"/>
</dbReference>
<keyword evidence="3" id="KW-0663">Pyridoxal phosphate</keyword>
<dbReference type="GO" id="GO:0006567">
    <property type="term" value="P:L-threonine catabolic process"/>
    <property type="evidence" value="ECO:0007669"/>
    <property type="project" value="TreeGrafter"/>
</dbReference>
<evidence type="ECO:0000313" key="8">
    <source>
        <dbReference type="Proteomes" id="UP000054018"/>
    </source>
</evidence>
<evidence type="ECO:0000256" key="4">
    <source>
        <dbReference type="ARBA" id="ARBA00023239"/>
    </source>
</evidence>
<dbReference type="Pfam" id="PF01212">
    <property type="entry name" value="Beta_elim_lyase"/>
    <property type="match status" value="1"/>
</dbReference>
<dbReference type="InterPro" id="IPR015424">
    <property type="entry name" value="PyrdxlP-dep_Trfase"/>
</dbReference>
<accession>A0A0C9ZBE6</accession>
<dbReference type="FunFam" id="3.40.640.10:FF:000030">
    <property type="entry name" value="Low-specificity L-threonine aldolase"/>
    <property type="match status" value="1"/>
</dbReference>
<evidence type="ECO:0000256" key="1">
    <source>
        <dbReference type="ARBA" id="ARBA00001933"/>
    </source>
</evidence>
<keyword evidence="4" id="KW-0456">Lyase</keyword>
<name>A0A0C9ZBE6_9AGAM</name>
<dbReference type="AlphaFoldDB" id="A0A0C9ZBE6"/>
<protein>
    <recommendedName>
        <fullName evidence="6">Aromatic amino acid beta-eliminating lyase/threonine aldolase domain-containing protein</fullName>
    </recommendedName>
</protein>
<gene>
    <name evidence="7" type="ORF">PISMIDRAFT_261188</name>
</gene>
<sequence>MMSSLTETRLAQLAEDVRCDVHSRTQDADNDARRAEISRTFISDTVTVPTKEMNEYAIRATLGDDVFFEPSTAALESHVAKLTGKEAGLFMPTGTMSNQVALRTHLQQPPYSVLCDARAHVYRMEGGGIAFHSGANVIPVFPENGHHLTWEDIEPRIVSGADVHIAPTRIVSLESTLNGTVIPQEDVIAISRHAREKGIIMHLDGARLWHVAVATGLSMKELCEPFESVSLCFSKGLGAPIGSCLVGSKEFIAKARCFRKVFGGGMRQTGYLAASAAYALTHHFPLLPRVHALAKRMQEGLEEIGVGILSPAETCMLFYDPSAIGVGYREVVERAAQLPRPIYLNGSRLIMHIQTAGEAVDDFLCLMRQLKEEKVQAGWRGQQADRGKHREVYVRCGSWGGPRVLPA</sequence>
<dbReference type="InterPro" id="IPR015421">
    <property type="entry name" value="PyrdxlP-dep_Trfase_major"/>
</dbReference>
<reference evidence="7 8" key="1">
    <citation type="submission" date="2014-04" db="EMBL/GenBank/DDBJ databases">
        <authorList>
            <consortium name="DOE Joint Genome Institute"/>
            <person name="Kuo A."/>
            <person name="Kohler A."/>
            <person name="Costa M.D."/>
            <person name="Nagy L.G."/>
            <person name="Floudas D."/>
            <person name="Copeland A."/>
            <person name="Barry K.W."/>
            <person name="Cichocki N."/>
            <person name="Veneault-Fourrey C."/>
            <person name="LaButti K."/>
            <person name="Lindquist E.A."/>
            <person name="Lipzen A."/>
            <person name="Lundell T."/>
            <person name="Morin E."/>
            <person name="Murat C."/>
            <person name="Sun H."/>
            <person name="Tunlid A."/>
            <person name="Henrissat B."/>
            <person name="Grigoriev I.V."/>
            <person name="Hibbett D.S."/>
            <person name="Martin F."/>
            <person name="Nordberg H.P."/>
            <person name="Cantor M.N."/>
            <person name="Hua S.X."/>
        </authorList>
    </citation>
    <scope>NUCLEOTIDE SEQUENCE [LARGE SCALE GENOMIC DNA]</scope>
    <source>
        <strain evidence="7 8">441</strain>
    </source>
</reference>
<dbReference type="InterPro" id="IPR001597">
    <property type="entry name" value="ArAA_b-elim_lyase/Thr_aldolase"/>
</dbReference>
<dbReference type="SUPFAM" id="SSF53383">
    <property type="entry name" value="PLP-dependent transferases"/>
    <property type="match status" value="1"/>
</dbReference>
<dbReference type="STRING" id="765257.A0A0C9ZBE6"/>
<dbReference type="Gene3D" id="3.40.640.10">
    <property type="entry name" value="Type I PLP-dependent aspartate aminotransferase-like (Major domain)"/>
    <property type="match status" value="1"/>
</dbReference>
<dbReference type="InterPro" id="IPR023603">
    <property type="entry name" value="Low_specificity_L-TA-like"/>
</dbReference>
<dbReference type="GO" id="GO:0005829">
    <property type="term" value="C:cytosol"/>
    <property type="evidence" value="ECO:0007669"/>
    <property type="project" value="TreeGrafter"/>
</dbReference>
<reference evidence="8" key="2">
    <citation type="submission" date="2015-01" db="EMBL/GenBank/DDBJ databases">
        <title>Evolutionary Origins and Diversification of the Mycorrhizal Mutualists.</title>
        <authorList>
            <consortium name="DOE Joint Genome Institute"/>
            <consortium name="Mycorrhizal Genomics Consortium"/>
            <person name="Kohler A."/>
            <person name="Kuo A."/>
            <person name="Nagy L.G."/>
            <person name="Floudas D."/>
            <person name="Copeland A."/>
            <person name="Barry K.W."/>
            <person name="Cichocki N."/>
            <person name="Veneault-Fourrey C."/>
            <person name="LaButti K."/>
            <person name="Lindquist E.A."/>
            <person name="Lipzen A."/>
            <person name="Lundell T."/>
            <person name="Morin E."/>
            <person name="Murat C."/>
            <person name="Riley R."/>
            <person name="Ohm R."/>
            <person name="Sun H."/>
            <person name="Tunlid A."/>
            <person name="Henrissat B."/>
            <person name="Grigoriev I.V."/>
            <person name="Hibbett D.S."/>
            <person name="Martin F."/>
        </authorList>
    </citation>
    <scope>NUCLEOTIDE SEQUENCE [LARGE SCALE GENOMIC DNA]</scope>
    <source>
        <strain evidence="8">441</strain>
    </source>
</reference>
<evidence type="ECO:0000256" key="2">
    <source>
        <dbReference type="ARBA" id="ARBA00006966"/>
    </source>
</evidence>
<dbReference type="GO" id="GO:0006545">
    <property type="term" value="P:glycine biosynthetic process"/>
    <property type="evidence" value="ECO:0007669"/>
    <property type="project" value="TreeGrafter"/>
</dbReference>
<evidence type="ECO:0000259" key="6">
    <source>
        <dbReference type="Pfam" id="PF01212"/>
    </source>
</evidence>
<dbReference type="Proteomes" id="UP000054018">
    <property type="component" value="Unassembled WGS sequence"/>
</dbReference>